<evidence type="ECO:0000313" key="2">
    <source>
        <dbReference type="EMBL" id="HIS64887.1"/>
    </source>
</evidence>
<dbReference type="InterPro" id="IPR010982">
    <property type="entry name" value="Lambda_DNA-bd_dom_sf"/>
</dbReference>
<dbReference type="InterPro" id="IPR001387">
    <property type="entry name" value="Cro/C1-type_HTH"/>
</dbReference>
<dbReference type="EMBL" id="DVJJ01000087">
    <property type="protein sequence ID" value="HIS64887.1"/>
    <property type="molecule type" value="Genomic_DNA"/>
</dbReference>
<evidence type="ECO:0000259" key="1">
    <source>
        <dbReference type="PROSITE" id="PS50943"/>
    </source>
</evidence>
<dbReference type="Pfam" id="PF01381">
    <property type="entry name" value="HTH_3"/>
    <property type="match status" value="1"/>
</dbReference>
<reference evidence="2" key="2">
    <citation type="journal article" date="2021" name="PeerJ">
        <title>Extensive microbial diversity within the chicken gut microbiome revealed by metagenomics and culture.</title>
        <authorList>
            <person name="Gilroy R."/>
            <person name="Ravi A."/>
            <person name="Getino M."/>
            <person name="Pursley I."/>
            <person name="Horton D.L."/>
            <person name="Alikhan N.F."/>
            <person name="Baker D."/>
            <person name="Gharbi K."/>
            <person name="Hall N."/>
            <person name="Watson M."/>
            <person name="Adriaenssens E.M."/>
            <person name="Foster-Nyarko E."/>
            <person name="Jarju S."/>
            <person name="Secka A."/>
            <person name="Antonio M."/>
            <person name="Oren A."/>
            <person name="Chaudhuri R.R."/>
            <person name="La Ragione R."/>
            <person name="Hildebrand F."/>
            <person name="Pallen M.J."/>
        </authorList>
    </citation>
    <scope>NUCLEOTIDE SEQUENCE</scope>
    <source>
        <strain evidence="2">ChiBcec16-1751</strain>
    </source>
</reference>
<sequence length="82" mass="9469">MAGIHFDNRERFTELGFAIAYYRKRRGLSQDQLAERVGISRQHMGAVEAPNMNRGISLELLFNIATVLNIEPYMLLKFNPEK</sequence>
<dbReference type="Gene3D" id="1.10.260.40">
    <property type="entry name" value="lambda repressor-like DNA-binding domains"/>
    <property type="match status" value="1"/>
</dbReference>
<dbReference type="GO" id="GO:0003677">
    <property type="term" value="F:DNA binding"/>
    <property type="evidence" value="ECO:0007669"/>
    <property type="project" value="InterPro"/>
</dbReference>
<comment type="caution">
    <text evidence="2">The sequence shown here is derived from an EMBL/GenBank/DDBJ whole genome shotgun (WGS) entry which is preliminary data.</text>
</comment>
<dbReference type="PROSITE" id="PS50943">
    <property type="entry name" value="HTH_CROC1"/>
    <property type="match status" value="1"/>
</dbReference>
<dbReference type="SMART" id="SM00530">
    <property type="entry name" value="HTH_XRE"/>
    <property type="match status" value="1"/>
</dbReference>
<proteinExistence type="predicted"/>
<protein>
    <submittedName>
        <fullName evidence="2">Helix-turn-helix transcriptional regulator</fullName>
    </submittedName>
</protein>
<organism evidence="2 3">
    <name type="scientific">Candidatus Avoscillospira avistercoris</name>
    <dbReference type="NCBI Taxonomy" id="2840707"/>
    <lineage>
        <taxon>Bacteria</taxon>
        <taxon>Bacillati</taxon>
        <taxon>Bacillota</taxon>
        <taxon>Clostridia</taxon>
        <taxon>Eubacteriales</taxon>
        <taxon>Oscillospiraceae</taxon>
        <taxon>Oscillospiraceae incertae sedis</taxon>
        <taxon>Candidatus Avoscillospira</taxon>
    </lineage>
</organism>
<gene>
    <name evidence="2" type="ORF">IAA83_05900</name>
</gene>
<dbReference type="AlphaFoldDB" id="A0A9D1F9D5"/>
<reference evidence="2" key="1">
    <citation type="submission" date="2020-10" db="EMBL/GenBank/DDBJ databases">
        <authorList>
            <person name="Gilroy R."/>
        </authorList>
    </citation>
    <scope>NUCLEOTIDE SEQUENCE</scope>
    <source>
        <strain evidence="2">ChiBcec16-1751</strain>
    </source>
</reference>
<evidence type="ECO:0000313" key="3">
    <source>
        <dbReference type="Proteomes" id="UP000886741"/>
    </source>
</evidence>
<dbReference type="CDD" id="cd00093">
    <property type="entry name" value="HTH_XRE"/>
    <property type="match status" value="1"/>
</dbReference>
<name>A0A9D1F9D5_9FIRM</name>
<dbReference type="Proteomes" id="UP000886741">
    <property type="component" value="Unassembled WGS sequence"/>
</dbReference>
<feature type="domain" description="HTH cro/C1-type" evidence="1">
    <location>
        <begin position="19"/>
        <end position="75"/>
    </location>
</feature>
<accession>A0A9D1F9D5</accession>
<dbReference type="SUPFAM" id="SSF47413">
    <property type="entry name" value="lambda repressor-like DNA-binding domains"/>
    <property type="match status" value="1"/>
</dbReference>